<comment type="caution">
    <text evidence="6">The sequence shown here is derived from an EMBL/GenBank/DDBJ whole genome shotgun (WGS) entry which is preliminary data.</text>
</comment>
<gene>
    <name evidence="6" type="ORF">U5822_10465</name>
</gene>
<evidence type="ECO:0000259" key="3">
    <source>
        <dbReference type="PROSITE" id="PS50111"/>
    </source>
</evidence>
<feature type="domain" description="PAS" evidence="4">
    <location>
        <begin position="19"/>
        <end position="63"/>
    </location>
</feature>
<reference evidence="6 7" key="1">
    <citation type="submission" date="2023-12" db="EMBL/GenBank/DDBJ databases">
        <title>Marinobacter qingdaonensis sp. nov., isolated from the intertidal sediment of Qingdao, PR China.</title>
        <authorList>
            <person name="Li Y."/>
        </authorList>
    </citation>
    <scope>NUCLEOTIDE SEQUENCE [LARGE SCALE GENOMIC DNA]</scope>
    <source>
        <strain evidence="6 7">ASW11-75</strain>
    </source>
</reference>
<name>A0ABU5NZ81_9GAMM</name>
<dbReference type="SMART" id="SM00086">
    <property type="entry name" value="PAC"/>
    <property type="match status" value="2"/>
</dbReference>
<organism evidence="6 7">
    <name type="scientific">Marinobacter qingdaonensis</name>
    <dbReference type="NCBI Taxonomy" id="3108486"/>
    <lineage>
        <taxon>Bacteria</taxon>
        <taxon>Pseudomonadati</taxon>
        <taxon>Pseudomonadota</taxon>
        <taxon>Gammaproteobacteria</taxon>
        <taxon>Pseudomonadales</taxon>
        <taxon>Marinobacteraceae</taxon>
        <taxon>Marinobacter</taxon>
    </lineage>
</organism>
<dbReference type="InterPro" id="IPR035965">
    <property type="entry name" value="PAS-like_dom_sf"/>
</dbReference>
<dbReference type="InterPro" id="IPR000014">
    <property type="entry name" value="PAS"/>
</dbReference>
<dbReference type="Gene3D" id="3.30.450.20">
    <property type="entry name" value="PAS domain"/>
    <property type="match status" value="2"/>
</dbReference>
<evidence type="ECO:0000256" key="1">
    <source>
        <dbReference type="ARBA" id="ARBA00023224"/>
    </source>
</evidence>
<accession>A0ABU5NZ81</accession>
<dbReference type="PRINTS" id="PR00260">
    <property type="entry name" value="CHEMTRNSDUCR"/>
</dbReference>
<dbReference type="PANTHER" id="PTHR24422:SF10">
    <property type="entry name" value="CHEMOTAXIS PROTEIN METHYLTRANSFERASE 2"/>
    <property type="match status" value="1"/>
</dbReference>
<keyword evidence="1 2" id="KW-0807">Transducer</keyword>
<dbReference type="Pfam" id="PF08447">
    <property type="entry name" value="PAS_3"/>
    <property type="match status" value="2"/>
</dbReference>
<dbReference type="SUPFAM" id="SSF58104">
    <property type="entry name" value="Methyl-accepting chemotaxis protein (MCP) signaling domain"/>
    <property type="match status" value="1"/>
</dbReference>
<dbReference type="InterPro" id="IPR004090">
    <property type="entry name" value="Chemotax_Me-accpt_rcpt"/>
</dbReference>
<dbReference type="NCBIfam" id="TIGR00229">
    <property type="entry name" value="sensory_box"/>
    <property type="match status" value="2"/>
</dbReference>
<dbReference type="PROSITE" id="PS50113">
    <property type="entry name" value="PAC"/>
    <property type="match status" value="1"/>
</dbReference>
<dbReference type="PROSITE" id="PS50112">
    <property type="entry name" value="PAS"/>
    <property type="match status" value="1"/>
</dbReference>
<evidence type="ECO:0000313" key="7">
    <source>
        <dbReference type="Proteomes" id="UP001305746"/>
    </source>
</evidence>
<evidence type="ECO:0000259" key="4">
    <source>
        <dbReference type="PROSITE" id="PS50112"/>
    </source>
</evidence>
<feature type="domain" description="PAC" evidence="5">
    <location>
        <begin position="211"/>
        <end position="263"/>
    </location>
</feature>
<evidence type="ECO:0000259" key="5">
    <source>
        <dbReference type="PROSITE" id="PS50113"/>
    </source>
</evidence>
<sequence>MFVVKRRQDQDRLTEHLSSQEHYIRAIKNCNAVIEFTPDGTIADATPAFLKVVGYQKDEVVGRHHAMFCDRSYAQSNDYRAFWDALRRGEPQSGEFARYTKAGNKVWLQANYFPVVQANTVVRVVKFASEITESTIKRKEDAAVFEALNRSLAVIEFTPDGTILKANDNFLATTGYALQDIQGQHHRMFCYDDFYRDNPNFWQELAKGQFRSGQFQRRHHNGDEIWLEATYNPVFDTEGQVIKVIKFASDITAKVRQTESLRAITEAVTQAADQTIDKADSGTEILQAAVEAANRCSDAVTACAKLAEQLMAQSKSITDIVSTISGIAEQTNLLALNAAIEAARAGEHGRGFAVVADEVRQLAARAQQSTVEIGSLVETNHGLTGQMTSQMDQVKQHAASGAGQVEQASSAFHDVRDGAVSLSEIIRDSHFS</sequence>
<dbReference type="Proteomes" id="UP001305746">
    <property type="component" value="Unassembled WGS sequence"/>
</dbReference>
<dbReference type="PANTHER" id="PTHR24422">
    <property type="entry name" value="CHEMOTAXIS PROTEIN METHYLTRANSFERASE"/>
    <property type="match status" value="1"/>
</dbReference>
<dbReference type="CDD" id="cd00130">
    <property type="entry name" value="PAS"/>
    <property type="match status" value="2"/>
</dbReference>
<dbReference type="PROSITE" id="PS50111">
    <property type="entry name" value="CHEMOTAXIS_TRANSDUC_2"/>
    <property type="match status" value="1"/>
</dbReference>
<dbReference type="Gene3D" id="1.10.287.950">
    <property type="entry name" value="Methyl-accepting chemotaxis protein"/>
    <property type="match status" value="1"/>
</dbReference>
<evidence type="ECO:0000256" key="2">
    <source>
        <dbReference type="PROSITE-ProRule" id="PRU00284"/>
    </source>
</evidence>
<dbReference type="SMART" id="SM00091">
    <property type="entry name" value="PAS"/>
    <property type="match status" value="2"/>
</dbReference>
<dbReference type="InterPro" id="IPR013655">
    <property type="entry name" value="PAS_fold_3"/>
</dbReference>
<dbReference type="InterPro" id="IPR000700">
    <property type="entry name" value="PAS-assoc_C"/>
</dbReference>
<dbReference type="InterPro" id="IPR050903">
    <property type="entry name" value="Bact_Chemotaxis_MeTrfase"/>
</dbReference>
<dbReference type="Pfam" id="PF00015">
    <property type="entry name" value="MCPsignal"/>
    <property type="match status" value="1"/>
</dbReference>
<dbReference type="SMART" id="SM00283">
    <property type="entry name" value="MA"/>
    <property type="match status" value="1"/>
</dbReference>
<keyword evidence="7" id="KW-1185">Reference proteome</keyword>
<dbReference type="RefSeq" id="WP_322855571.1">
    <property type="nucleotide sequence ID" value="NZ_JAYDCJ010000003.1"/>
</dbReference>
<dbReference type="EMBL" id="JAYDCJ010000003">
    <property type="protein sequence ID" value="MEA1081095.1"/>
    <property type="molecule type" value="Genomic_DNA"/>
</dbReference>
<feature type="domain" description="Methyl-accepting transducer" evidence="3">
    <location>
        <begin position="237"/>
        <end position="432"/>
    </location>
</feature>
<dbReference type="SUPFAM" id="SSF55785">
    <property type="entry name" value="PYP-like sensor domain (PAS domain)"/>
    <property type="match status" value="2"/>
</dbReference>
<evidence type="ECO:0000313" key="6">
    <source>
        <dbReference type="EMBL" id="MEA1081095.1"/>
    </source>
</evidence>
<protein>
    <submittedName>
        <fullName evidence="6">PAS domain-containing methyl-accepting chemotaxis protein</fullName>
    </submittedName>
</protein>
<proteinExistence type="predicted"/>
<dbReference type="InterPro" id="IPR004089">
    <property type="entry name" value="MCPsignal_dom"/>
</dbReference>
<dbReference type="InterPro" id="IPR001610">
    <property type="entry name" value="PAC"/>
</dbReference>